<accession>A0A1R1B5M1</accession>
<dbReference type="PANTHER" id="PTHR43308:SF5">
    <property type="entry name" value="S-LAYER PROTEIN _ PEPTIDOGLYCAN ENDO-BETA-N-ACETYLGLUCOSAMINIDASE"/>
    <property type="match status" value="1"/>
</dbReference>
<dbReference type="InterPro" id="IPR001119">
    <property type="entry name" value="SLH_dom"/>
</dbReference>
<feature type="domain" description="SLH" evidence="2">
    <location>
        <begin position="78"/>
        <end position="141"/>
    </location>
</feature>
<evidence type="ECO:0000259" key="2">
    <source>
        <dbReference type="PROSITE" id="PS51272"/>
    </source>
</evidence>
<dbReference type="EMBL" id="MRTF01000002">
    <property type="protein sequence ID" value="OME94719.1"/>
    <property type="molecule type" value="Genomic_DNA"/>
</dbReference>
<evidence type="ECO:0000256" key="1">
    <source>
        <dbReference type="SAM" id="MobiDB-lite"/>
    </source>
</evidence>
<dbReference type="PANTHER" id="PTHR43308">
    <property type="entry name" value="OUTER MEMBRANE PROTEIN ALPHA-RELATED"/>
    <property type="match status" value="1"/>
</dbReference>
<sequence>MTTAALLSACAYPVHADSISLSDINQSYAKDAILELVEQGIINGKGNGKFDPTGKTERQDFAIILAKALNLDVSSKPADSTFSDVPQDHYSYSFVEAAVKAGLIKGQGNGEFGMGQNLTRQDMAVLFVRALGVEVEGMGSQLKFSDAASISYYAKDAVAAAIELGLMNGMNGKEFNPVGQADRQSVALVANRFLKVKEQLDTPSEQPVQTPKPDEVTPPPAEKPTQNPTPSTGGSSGGSTAPSYPNPGNPSSPDSAAPIVRLLSASSVLIGENVAVTSNETGFVYLVPYSLNANTKAQLETSVAEKLASKSVVAAAQAETLIATANLSAGDYKAYAVDAAGNVSAPTGKITLSALQLEQPALHFSDARTLVITYNETLNPLFVPTAHELSVYTKDGELQLPKEVEHINITGRTVIVALAESLPMARPVEVVYDPSSAATAIRSATGTISPAFGPIMVQYLPDNVRELFEALITEAEALRDTSIPGNTAGTYPSFAFEQLNQAILNAYSIADNPNTPAASLAIGYNDLIQQMKAFKDSRIEPLRVSLAEENASFVLNSNMLRLNGMSAQITDSSLDEDRYDIRNIRNLIEVTRGDAFIELEIRYDSVTNRYEIQSEGQTIGHIEIETSDPSLIQLTARDHGIHVAPAPNVDQDRPVSLIFKVFEKDAEIGKVELPIRFDSEPPTVTQVTYDSAQGLFLFQSSEPVYSYPQTIQLRAQVDYSGNGDFSQNSIDIFPLVDGEDFKLEITPDKRAVTLQLTRMGISKLATQLPGGKFKIMILGMSDFAMNWQQKIHIIDSPETP</sequence>
<feature type="domain" description="SLH" evidence="2">
    <location>
        <begin position="144"/>
        <end position="204"/>
    </location>
</feature>
<dbReference type="RefSeq" id="WP_076321540.1">
    <property type="nucleotide sequence ID" value="NZ_MRTF01000002.1"/>
</dbReference>
<feature type="compositionally biased region" description="Low complexity" evidence="1">
    <location>
        <begin position="224"/>
        <end position="243"/>
    </location>
</feature>
<dbReference type="Proteomes" id="UP000187074">
    <property type="component" value="Unassembled WGS sequence"/>
</dbReference>
<dbReference type="Pfam" id="PF00395">
    <property type="entry name" value="SLH"/>
    <property type="match status" value="3"/>
</dbReference>
<reference evidence="3 4" key="1">
    <citation type="submission" date="2016-11" db="EMBL/GenBank/DDBJ databases">
        <title>Paenibacillus species isolates.</title>
        <authorList>
            <person name="Beno S.M."/>
        </authorList>
    </citation>
    <scope>NUCLEOTIDE SEQUENCE [LARGE SCALE GENOMIC DNA]</scope>
    <source>
        <strain evidence="3 4">FSL F4-0100</strain>
    </source>
</reference>
<feature type="domain" description="SLH" evidence="2">
    <location>
        <begin position="16"/>
        <end position="77"/>
    </location>
</feature>
<feature type="region of interest" description="Disordered" evidence="1">
    <location>
        <begin position="199"/>
        <end position="255"/>
    </location>
</feature>
<evidence type="ECO:0000313" key="4">
    <source>
        <dbReference type="Proteomes" id="UP000187074"/>
    </source>
</evidence>
<dbReference type="InterPro" id="IPR051465">
    <property type="entry name" value="Cell_Envelope_Struct_Comp"/>
</dbReference>
<dbReference type="AlphaFoldDB" id="A0A1R1B5M1"/>
<evidence type="ECO:0000313" key="3">
    <source>
        <dbReference type="EMBL" id="OME94719.1"/>
    </source>
</evidence>
<proteinExistence type="predicted"/>
<dbReference type="PROSITE" id="PS51272">
    <property type="entry name" value="SLH"/>
    <property type="match status" value="3"/>
</dbReference>
<name>A0A1R1B5M1_PAELA</name>
<dbReference type="STRING" id="1401.BK123_06270"/>
<protein>
    <recommendedName>
        <fullName evidence="2">SLH domain-containing protein</fullName>
    </recommendedName>
</protein>
<organism evidence="3 4">
    <name type="scientific">Paenibacillus lautus</name>
    <name type="common">Bacillus lautus</name>
    <dbReference type="NCBI Taxonomy" id="1401"/>
    <lineage>
        <taxon>Bacteria</taxon>
        <taxon>Bacillati</taxon>
        <taxon>Bacillota</taxon>
        <taxon>Bacilli</taxon>
        <taxon>Bacillales</taxon>
        <taxon>Paenibacillaceae</taxon>
        <taxon>Paenibacillus</taxon>
    </lineage>
</organism>
<gene>
    <name evidence="3" type="ORF">BK123_06270</name>
</gene>
<dbReference type="OrthoDB" id="5845122at2"/>
<comment type="caution">
    <text evidence="3">The sequence shown here is derived from an EMBL/GenBank/DDBJ whole genome shotgun (WGS) entry which is preliminary data.</text>
</comment>
<dbReference type="Gene3D" id="1.20.1270.90">
    <property type="entry name" value="AF1782-like"/>
    <property type="match status" value="1"/>
</dbReference>